<feature type="transmembrane region" description="Helical" evidence="1">
    <location>
        <begin position="35"/>
        <end position="57"/>
    </location>
</feature>
<gene>
    <name evidence="2" type="ORF">FJQ98_25205</name>
</gene>
<keyword evidence="3" id="KW-1185">Reference proteome</keyword>
<evidence type="ECO:0000256" key="1">
    <source>
        <dbReference type="SAM" id="Phobius"/>
    </source>
</evidence>
<keyword evidence="1" id="KW-0812">Transmembrane</keyword>
<dbReference type="Proteomes" id="UP000596049">
    <property type="component" value="Chromosome"/>
</dbReference>
<evidence type="ECO:0000313" key="3">
    <source>
        <dbReference type="Proteomes" id="UP000596049"/>
    </source>
</evidence>
<keyword evidence="1" id="KW-1133">Transmembrane helix</keyword>
<proteinExistence type="predicted"/>
<name>A0ABX7B0N9_9BACI</name>
<accession>A0ABX7B0N9</accession>
<reference evidence="2 3" key="1">
    <citation type="submission" date="2020-01" db="EMBL/GenBank/DDBJ databases">
        <authorList>
            <person name="Liu G."/>
            <person name="Liu B."/>
        </authorList>
    </citation>
    <scope>NUCLEOTIDE SEQUENCE [LARGE SCALE GENOMIC DNA]</scope>
    <source>
        <strain evidence="2 3">FJAT-51161</strain>
    </source>
</reference>
<keyword evidence="1" id="KW-0472">Membrane</keyword>
<protein>
    <submittedName>
        <fullName evidence="2">Antibiotic resistance protein VanZ</fullName>
    </submittedName>
</protein>
<evidence type="ECO:0000313" key="2">
    <source>
        <dbReference type="EMBL" id="QQP15107.1"/>
    </source>
</evidence>
<organism evidence="2 3">
    <name type="scientific">Lysinibacillus agricola</name>
    <dbReference type="NCBI Taxonomy" id="2590012"/>
    <lineage>
        <taxon>Bacteria</taxon>
        <taxon>Bacillati</taxon>
        <taxon>Bacillota</taxon>
        <taxon>Bacilli</taxon>
        <taxon>Bacillales</taxon>
        <taxon>Bacillaceae</taxon>
        <taxon>Lysinibacillus</taxon>
    </lineage>
</organism>
<dbReference type="EMBL" id="CP067341">
    <property type="protein sequence ID" value="QQP15107.1"/>
    <property type="molecule type" value="Genomic_DNA"/>
</dbReference>
<sequence>MSPAYFLFLLQLDDKFQHPFKMNWNIKIVTIDINVYWWCGLLFIILFFLTWFLRFLLTQQYINSSTNQVLPGNRKSFEESELEEINGNTMSFLLGNIIPAVLIIEGNLYGAIIVFIVIQILIYTLIMKSTDIFPNIALVILGINLCKTKDSKYVFTFKSKKFIDFKVYQLGEPTKSKIYITMYKK</sequence>